<dbReference type="EMBL" id="MTQA01000335">
    <property type="protein sequence ID" value="PNP60887.1"/>
    <property type="molecule type" value="Genomic_DNA"/>
</dbReference>
<dbReference type="InterPro" id="IPR012337">
    <property type="entry name" value="RNaseH-like_sf"/>
</dbReference>
<dbReference type="InterPro" id="IPR008906">
    <property type="entry name" value="HATC_C_dom"/>
</dbReference>
<dbReference type="Pfam" id="PF05699">
    <property type="entry name" value="Dimer_Tnp_hAT"/>
    <property type="match status" value="1"/>
</dbReference>
<gene>
    <name evidence="3" type="ORF">FNYG_14387</name>
</gene>
<sequence length="178" mass="19827">MTEDAPVYAAALLLDPSKRIRYIDRHWPESWHENAIAGVCTIWEEDKTRPETGPAESVDEVSASQKRQPNEWDALLEELEVTEDLGDKGNTHQNNRMAIDILSIAPESADPESAFSGGRRTLSWVRERMTCQNLEKVECIGNWLREGHIQKTVHGGMGVITDTGFDSGGGEDSDVSFD</sequence>
<dbReference type="SUPFAM" id="SSF53098">
    <property type="entry name" value="Ribonuclease H-like"/>
    <property type="match status" value="1"/>
</dbReference>
<feature type="domain" description="HAT C-terminal dimerisation" evidence="2">
    <location>
        <begin position="96"/>
        <end position="144"/>
    </location>
</feature>
<organism evidence="3 4">
    <name type="scientific">Gibberella nygamai</name>
    <name type="common">Bean root rot disease fungus</name>
    <name type="synonym">Fusarium nygamai</name>
    <dbReference type="NCBI Taxonomy" id="42673"/>
    <lineage>
        <taxon>Eukaryota</taxon>
        <taxon>Fungi</taxon>
        <taxon>Dikarya</taxon>
        <taxon>Ascomycota</taxon>
        <taxon>Pezizomycotina</taxon>
        <taxon>Sordariomycetes</taxon>
        <taxon>Hypocreomycetidae</taxon>
        <taxon>Hypocreales</taxon>
        <taxon>Nectriaceae</taxon>
        <taxon>Fusarium</taxon>
        <taxon>Fusarium fujikuroi species complex</taxon>
    </lineage>
</organism>
<accession>A0A2K0USZ1</accession>
<dbReference type="Proteomes" id="UP000236664">
    <property type="component" value="Unassembled WGS sequence"/>
</dbReference>
<proteinExistence type="predicted"/>
<evidence type="ECO:0000313" key="4">
    <source>
        <dbReference type="Proteomes" id="UP000236664"/>
    </source>
</evidence>
<reference evidence="3 4" key="1">
    <citation type="submission" date="2017-06" db="EMBL/GenBank/DDBJ databases">
        <title>Genome of Fusarium nygamai isolate CS10214.</title>
        <authorList>
            <person name="Gardiner D.M."/>
            <person name="Obanor F."/>
            <person name="Kazan K."/>
        </authorList>
    </citation>
    <scope>NUCLEOTIDE SEQUENCE [LARGE SCALE GENOMIC DNA]</scope>
    <source>
        <strain evidence="3 4">CS10214</strain>
    </source>
</reference>
<name>A0A2K0USZ1_GIBNY</name>
<dbReference type="GO" id="GO:0046983">
    <property type="term" value="F:protein dimerization activity"/>
    <property type="evidence" value="ECO:0007669"/>
    <property type="project" value="InterPro"/>
</dbReference>
<evidence type="ECO:0000259" key="2">
    <source>
        <dbReference type="Pfam" id="PF05699"/>
    </source>
</evidence>
<comment type="caution">
    <text evidence="3">The sequence shown here is derived from an EMBL/GenBank/DDBJ whole genome shotgun (WGS) entry which is preliminary data.</text>
</comment>
<dbReference type="OrthoDB" id="5020773at2759"/>
<evidence type="ECO:0000256" key="1">
    <source>
        <dbReference type="SAM" id="MobiDB-lite"/>
    </source>
</evidence>
<feature type="region of interest" description="Disordered" evidence="1">
    <location>
        <begin position="49"/>
        <end position="68"/>
    </location>
</feature>
<evidence type="ECO:0000313" key="3">
    <source>
        <dbReference type="EMBL" id="PNP60887.1"/>
    </source>
</evidence>
<dbReference type="AlphaFoldDB" id="A0A2K0USZ1"/>
<keyword evidence="4" id="KW-1185">Reference proteome</keyword>
<protein>
    <recommendedName>
        <fullName evidence="2">HAT C-terminal dimerisation domain-containing protein</fullName>
    </recommendedName>
</protein>